<sequence>MFSALLLGAAILFSTLTHDLAEAKVVVTSDIPCRPFHEIYPSGRELCEKMWDGSFVYETNRSRAYTMWFFDQDNPNDDVTRNLGLSAPSLCHLRYLHKDTPGPEPDTFAECHPWKENSCCTEDTVSSVQKIKQSYGPEWHWDRCGPLTPACERFFVQEACFYECEPNAGLFRKYSDRHFNASDPSHNWWKMSGICLFRKYPDRHFNASDPSHNRWQMSGMPIWSDFCDAWHRACRNDQFCSHDDGNFFSCAATYTEEQAADGGTVVGIVFGCLVIVALIGVLGFLVFRERTGQPVFKPLEQQVS</sequence>
<dbReference type="InterPro" id="IPR004269">
    <property type="entry name" value="Folate_rcpt"/>
</dbReference>
<keyword evidence="2 5" id="KW-0732">Signal</keyword>
<evidence type="ECO:0000313" key="7">
    <source>
        <dbReference type="EMBL" id="CAH1226269.1"/>
    </source>
</evidence>
<protein>
    <submittedName>
        <fullName evidence="7">FOLR1 protein</fullName>
    </submittedName>
</protein>
<keyword evidence="8" id="KW-1185">Reference proteome</keyword>
<dbReference type="EMBL" id="OV696686">
    <property type="protein sequence ID" value="CAH1226269.1"/>
    <property type="molecule type" value="Genomic_DNA"/>
</dbReference>
<feature type="signal peptide" evidence="5">
    <location>
        <begin position="1"/>
        <end position="23"/>
    </location>
</feature>
<keyword evidence="4" id="KW-0472">Membrane</keyword>
<dbReference type="OrthoDB" id="5982417at2759"/>
<dbReference type="GO" id="GO:0038023">
    <property type="term" value="F:signaling receptor activity"/>
    <property type="evidence" value="ECO:0007669"/>
    <property type="project" value="TreeGrafter"/>
</dbReference>
<dbReference type="Pfam" id="PF03024">
    <property type="entry name" value="Folate_rec"/>
    <property type="match status" value="1"/>
</dbReference>
<feature type="chain" id="PRO_5035459459" evidence="5">
    <location>
        <begin position="24"/>
        <end position="304"/>
    </location>
</feature>
<name>A0A8J9V7E8_BRALA</name>
<dbReference type="CDD" id="cd12841">
    <property type="entry name" value="TM_EphA1"/>
    <property type="match status" value="1"/>
</dbReference>
<keyword evidence="3" id="KW-1015">Disulfide bond</keyword>
<evidence type="ECO:0000256" key="5">
    <source>
        <dbReference type="SAM" id="SignalP"/>
    </source>
</evidence>
<keyword evidence="4" id="KW-0812">Transmembrane</keyword>
<dbReference type="Proteomes" id="UP000838412">
    <property type="component" value="Chromosome 1"/>
</dbReference>
<evidence type="ECO:0000256" key="1">
    <source>
        <dbReference type="ARBA" id="ARBA00007932"/>
    </source>
</evidence>
<evidence type="ECO:0000256" key="4">
    <source>
        <dbReference type="SAM" id="Phobius"/>
    </source>
</evidence>
<dbReference type="GO" id="GO:0009897">
    <property type="term" value="C:external side of plasma membrane"/>
    <property type="evidence" value="ECO:0007669"/>
    <property type="project" value="TreeGrafter"/>
</dbReference>
<dbReference type="PANTHER" id="PTHR10517">
    <property type="entry name" value="FOLATE RECEPTOR"/>
    <property type="match status" value="1"/>
</dbReference>
<organism evidence="7 8">
    <name type="scientific">Branchiostoma lanceolatum</name>
    <name type="common">Common lancelet</name>
    <name type="synonym">Amphioxus lanceolatum</name>
    <dbReference type="NCBI Taxonomy" id="7740"/>
    <lineage>
        <taxon>Eukaryota</taxon>
        <taxon>Metazoa</taxon>
        <taxon>Chordata</taxon>
        <taxon>Cephalochordata</taxon>
        <taxon>Leptocardii</taxon>
        <taxon>Amphioxiformes</taxon>
        <taxon>Branchiostomatidae</taxon>
        <taxon>Branchiostoma</taxon>
    </lineage>
</organism>
<comment type="similarity">
    <text evidence="1">Belongs to the folate receptor family.</text>
</comment>
<feature type="transmembrane region" description="Helical" evidence="4">
    <location>
        <begin position="265"/>
        <end position="287"/>
    </location>
</feature>
<gene>
    <name evidence="7" type="primary">FOLR1</name>
    <name evidence="7" type="ORF">BLAG_LOCUS251</name>
</gene>
<proteinExistence type="inferred from homology"/>
<accession>A0A8J9V7E8</accession>
<dbReference type="AlphaFoldDB" id="A0A8J9V7E8"/>
<keyword evidence="4" id="KW-1133">Transmembrane helix</keyword>
<dbReference type="PANTHER" id="PTHR10517:SF14">
    <property type="entry name" value="FOLATE RECEPTOR 1-RELATED"/>
    <property type="match status" value="1"/>
</dbReference>
<evidence type="ECO:0000313" key="8">
    <source>
        <dbReference type="Proteomes" id="UP000838412"/>
    </source>
</evidence>
<reference evidence="7" key="1">
    <citation type="submission" date="2022-01" db="EMBL/GenBank/DDBJ databases">
        <authorList>
            <person name="Braso-Vives M."/>
        </authorList>
    </citation>
    <scope>NUCLEOTIDE SEQUENCE</scope>
</reference>
<feature type="domain" description="Folate receptor-like" evidence="6">
    <location>
        <begin position="91"/>
        <end position="248"/>
    </location>
</feature>
<evidence type="ECO:0000256" key="3">
    <source>
        <dbReference type="ARBA" id="ARBA00023157"/>
    </source>
</evidence>
<dbReference type="InterPro" id="IPR018143">
    <property type="entry name" value="Folate_rcpt-like"/>
</dbReference>
<evidence type="ECO:0000259" key="6">
    <source>
        <dbReference type="Pfam" id="PF03024"/>
    </source>
</evidence>
<evidence type="ECO:0000256" key="2">
    <source>
        <dbReference type="ARBA" id="ARBA00022729"/>
    </source>
</evidence>